<keyword evidence="2" id="KW-1133">Transmembrane helix</keyword>
<gene>
    <name evidence="3" type="ORF">SCHCODRAFT_104625</name>
</gene>
<sequence>MGVILPQELIDDIVDQLHDDPAALRACCLAGASFLDMARTYLFHAISLSPIRGGAKRCAQLQALLDNNPALAGYIRHLRLVEDTGGIARAWLHVEMSLPPLLRRIADAQALQGLYVYGPASSSISWSILPAPTRAALFDIVASPSLRTLRLERVSGLPYLLLGSLGPSLADLTLLHPTLIDIDEDEHEKTVADKQKKASSAPARSLVSIQVETPYELRHAGNVEYLLDWLAQRERRDDTSPLRRLNVVLHARGPDTHEAVNRLLTSCAALETVSLYPCSDYVPPRAFSAMDTAIAMTRVSTLRDVTLGGATLRLAPLGVPRWLVRAFDLLPASVDSLRIDFVDADWRAGASGFADWESVDETLGAWAARAKELREKIQDDQPSMLLQPLALSGDTQIEVIGRGMRSMALMGAPPRRVTLCLPAELRYTMLGYERLVERIWLSLPRLVVPGVVLDFAGSMAVTHSIILAASMIELFSYGIYTTVFLQHVATVYRRSVVRHKRVGASMYIATVMYILASVHTVRPAMTIYRVIRGFSFIHENNEQIEFLTSFTHWHLRVIFTTEMAQVVMADLVLLHLTYVVWGNSWWSLVGPLTLFVVSVVTGILAIIHLDVQFNMYMAICLPASFAENLLITALLAWRLRQRHRKSMRAGLVNVGDAAFDRPGAFERDRTVVGDDHPRASVDLSASPRLSHGGGGHLTTRRLASGSSTERADASLGSAHRLAGSISSSHGSAARRGRLLRISRTIVRTSAIWHVLFGLFTALSLAESVAQTLTQAAIPATAGLTYSLLTLRLYRLLDDDHAQMTQWQLPTIQIRAGATQRRSSEDRRSESSFKG</sequence>
<dbReference type="eggNOG" id="ENOG502RSES">
    <property type="taxonomic scope" value="Eukaryota"/>
</dbReference>
<dbReference type="HOGENOM" id="CLU_340438_0_0_1"/>
<dbReference type="VEuPathDB" id="FungiDB:SCHCODRAFT_02743860"/>
<evidence type="ECO:0000313" key="3">
    <source>
        <dbReference type="EMBL" id="EFJ04070.1"/>
    </source>
</evidence>
<dbReference type="Proteomes" id="UP000007431">
    <property type="component" value="Unassembled WGS sequence"/>
</dbReference>
<feature type="transmembrane region" description="Helical" evidence="2">
    <location>
        <begin position="588"/>
        <end position="609"/>
    </location>
</feature>
<dbReference type="EMBL" id="GL377302">
    <property type="protein sequence ID" value="EFJ04070.1"/>
    <property type="molecule type" value="Genomic_DNA"/>
</dbReference>
<evidence type="ECO:0000256" key="1">
    <source>
        <dbReference type="SAM" id="MobiDB-lite"/>
    </source>
</evidence>
<feature type="non-terminal residue" evidence="3">
    <location>
        <position position="834"/>
    </location>
</feature>
<feature type="region of interest" description="Disordered" evidence="1">
    <location>
        <begin position="676"/>
        <end position="709"/>
    </location>
</feature>
<keyword evidence="4" id="KW-1185">Reference proteome</keyword>
<evidence type="ECO:0000313" key="4">
    <source>
        <dbReference type="Proteomes" id="UP000007431"/>
    </source>
</evidence>
<name>D8PLA9_SCHCM</name>
<reference evidence="3 4" key="1">
    <citation type="journal article" date="2010" name="Nat. Biotechnol.">
        <title>Genome sequence of the model mushroom Schizophyllum commune.</title>
        <authorList>
            <person name="Ohm R.A."/>
            <person name="de Jong J.F."/>
            <person name="Lugones L.G."/>
            <person name="Aerts A."/>
            <person name="Kothe E."/>
            <person name="Stajich J.E."/>
            <person name="de Vries R.P."/>
            <person name="Record E."/>
            <person name="Levasseur A."/>
            <person name="Baker S.E."/>
            <person name="Bartholomew K.A."/>
            <person name="Coutinho P.M."/>
            <person name="Erdmann S."/>
            <person name="Fowler T.J."/>
            <person name="Gathman A.C."/>
            <person name="Lombard V."/>
            <person name="Henrissat B."/>
            <person name="Knabe N."/>
            <person name="Kuees U."/>
            <person name="Lilly W.W."/>
            <person name="Lindquist E."/>
            <person name="Lucas S."/>
            <person name="Magnuson J.K."/>
            <person name="Piumi F."/>
            <person name="Raudaskoski M."/>
            <person name="Salamov A."/>
            <person name="Schmutz J."/>
            <person name="Schwarze F.W.M.R."/>
            <person name="vanKuyk P.A."/>
            <person name="Horton J.S."/>
            <person name="Grigoriev I.V."/>
            <person name="Woesten H.A.B."/>
        </authorList>
    </citation>
    <scope>NUCLEOTIDE SEQUENCE [LARGE SCALE GENOMIC DNA]</scope>
    <source>
        <strain evidence="4">H4-8 / FGSC 9210</strain>
    </source>
</reference>
<evidence type="ECO:0000256" key="2">
    <source>
        <dbReference type="SAM" id="Phobius"/>
    </source>
</evidence>
<accession>D8PLA9</accession>
<feature type="transmembrane region" description="Helical" evidence="2">
    <location>
        <begin position="771"/>
        <end position="793"/>
    </location>
</feature>
<organism evidence="4">
    <name type="scientific">Schizophyllum commune (strain H4-8 / FGSC 9210)</name>
    <name type="common">Split gill fungus</name>
    <dbReference type="NCBI Taxonomy" id="578458"/>
    <lineage>
        <taxon>Eukaryota</taxon>
        <taxon>Fungi</taxon>
        <taxon>Dikarya</taxon>
        <taxon>Basidiomycota</taxon>
        <taxon>Agaricomycotina</taxon>
        <taxon>Agaricomycetes</taxon>
        <taxon>Agaricomycetidae</taxon>
        <taxon>Agaricales</taxon>
        <taxon>Schizophyllaceae</taxon>
        <taxon>Schizophyllum</taxon>
    </lineage>
</organism>
<dbReference type="AlphaFoldDB" id="D8PLA9"/>
<keyword evidence="2" id="KW-0812">Transmembrane</keyword>
<proteinExistence type="predicted"/>
<feature type="transmembrane region" description="Helical" evidence="2">
    <location>
        <begin position="563"/>
        <end position="581"/>
    </location>
</feature>
<protein>
    <submittedName>
        <fullName evidence="3">Uncharacterized protein</fullName>
    </submittedName>
</protein>
<dbReference type="InParanoid" id="D8PLA9"/>
<feature type="transmembrane region" description="Helical" evidence="2">
    <location>
        <begin position="615"/>
        <end position="637"/>
    </location>
</feature>
<keyword evidence="2" id="KW-0472">Membrane</keyword>
<feature type="transmembrane region" description="Helical" evidence="2">
    <location>
        <begin position="744"/>
        <end position="765"/>
    </location>
</feature>
<feature type="transmembrane region" description="Helical" evidence="2">
    <location>
        <begin position="504"/>
        <end position="521"/>
    </location>
</feature>